<keyword evidence="3" id="KW-0472">Membrane</keyword>
<reference evidence="7 8" key="1">
    <citation type="submission" date="2018-05" db="EMBL/GenBank/DDBJ databases">
        <title>Genomic Encyclopedia of Type Strains, Phase IV (KMG-IV): sequencing the most valuable type-strain genomes for metagenomic binning, comparative biology and taxonomic classification.</title>
        <authorList>
            <person name="Goeker M."/>
        </authorList>
    </citation>
    <scope>NUCLEOTIDE SEQUENCE [LARGE SCALE GENOMIC DNA]</scope>
    <source>
        <strain evidence="7 8">DSM 23606</strain>
    </source>
</reference>
<dbReference type="RefSeq" id="WP_110017516.1">
    <property type="nucleotide sequence ID" value="NZ_QGTJ01000002.1"/>
</dbReference>
<dbReference type="InterPro" id="IPR032831">
    <property type="entry name" value="LptM_cons"/>
</dbReference>
<keyword evidence="4" id="KW-0564">Palmitate</keyword>
<evidence type="ECO:0000256" key="3">
    <source>
        <dbReference type="ARBA" id="ARBA00023136"/>
    </source>
</evidence>
<dbReference type="NCBIfam" id="NF047847">
    <property type="entry name" value="SS_mature_LptM"/>
    <property type="match status" value="1"/>
</dbReference>
<evidence type="ECO:0000256" key="6">
    <source>
        <dbReference type="ARBA" id="ARBA00023288"/>
    </source>
</evidence>
<accession>A0A317N0N5</accession>
<gene>
    <name evidence="7" type="ORF">C7443_102550</name>
</gene>
<evidence type="ECO:0000313" key="8">
    <source>
        <dbReference type="Proteomes" id="UP000246569"/>
    </source>
</evidence>
<organism evidence="7 8">
    <name type="scientific">Plasticicumulans acidivorans</name>
    <dbReference type="NCBI Taxonomy" id="886464"/>
    <lineage>
        <taxon>Bacteria</taxon>
        <taxon>Pseudomonadati</taxon>
        <taxon>Pseudomonadota</taxon>
        <taxon>Gammaproteobacteria</taxon>
        <taxon>Candidatus Competibacteraceae</taxon>
        <taxon>Plasticicumulans</taxon>
    </lineage>
</organism>
<evidence type="ECO:0000256" key="1">
    <source>
        <dbReference type="ARBA" id="ARBA00004459"/>
    </source>
</evidence>
<comment type="caution">
    <text evidence="7">The sequence shown here is derived from an EMBL/GenBank/DDBJ whole genome shotgun (WGS) entry which is preliminary data.</text>
</comment>
<evidence type="ECO:0000256" key="5">
    <source>
        <dbReference type="ARBA" id="ARBA00023237"/>
    </source>
</evidence>
<evidence type="ECO:0000256" key="2">
    <source>
        <dbReference type="ARBA" id="ARBA00022729"/>
    </source>
</evidence>
<evidence type="ECO:0000256" key="4">
    <source>
        <dbReference type="ARBA" id="ARBA00023139"/>
    </source>
</evidence>
<protein>
    <submittedName>
        <fullName evidence="7">Putative lipoprotein</fullName>
    </submittedName>
</protein>
<keyword evidence="6 7" id="KW-0449">Lipoprotein</keyword>
<evidence type="ECO:0000313" key="7">
    <source>
        <dbReference type="EMBL" id="PWV64896.1"/>
    </source>
</evidence>
<sequence>MKRLASILFVALVLVGLAAACGQKGPLYLPEQQPAKQTAKKSG</sequence>
<keyword evidence="5" id="KW-0998">Cell outer membrane</keyword>
<dbReference type="Proteomes" id="UP000246569">
    <property type="component" value="Unassembled WGS sequence"/>
</dbReference>
<name>A0A317N0N5_9GAMM</name>
<keyword evidence="8" id="KW-1185">Reference proteome</keyword>
<dbReference type="EMBL" id="QGTJ01000002">
    <property type="protein sequence ID" value="PWV64896.1"/>
    <property type="molecule type" value="Genomic_DNA"/>
</dbReference>
<dbReference type="PROSITE" id="PS51257">
    <property type="entry name" value="PROKAR_LIPOPROTEIN"/>
    <property type="match status" value="1"/>
</dbReference>
<dbReference type="AlphaFoldDB" id="A0A317N0N5"/>
<comment type="subcellular location">
    <subcellularLocation>
        <location evidence="1">Cell outer membrane</location>
        <topology evidence="1">Lipid-anchor</topology>
    </subcellularLocation>
</comment>
<proteinExistence type="predicted"/>
<keyword evidence="2" id="KW-0732">Signal</keyword>